<protein>
    <submittedName>
        <fullName evidence="5">FMN-dependent NADPH-azoreductase</fullName>
        <ecNumber evidence="5">1.7.-.-</ecNumber>
    </submittedName>
</protein>
<dbReference type="Proteomes" id="UP001153328">
    <property type="component" value="Unassembled WGS sequence"/>
</dbReference>
<comment type="caution">
    <text evidence="5">The sequence shown here is derived from an EMBL/GenBank/DDBJ whole genome shotgun (WGS) entry which is preliminary data.</text>
</comment>
<dbReference type="AlphaFoldDB" id="A0A9W4MHP8"/>
<proteinExistence type="predicted"/>
<dbReference type="InterPro" id="IPR029039">
    <property type="entry name" value="Flavoprotein-like_sf"/>
</dbReference>
<keyword evidence="3 5" id="KW-0560">Oxidoreductase</keyword>
<evidence type="ECO:0000313" key="5">
    <source>
        <dbReference type="EMBL" id="CAG7644934.1"/>
    </source>
</evidence>
<name>A0A9W4MHP8_9ACTN</name>
<evidence type="ECO:0000256" key="1">
    <source>
        <dbReference type="ARBA" id="ARBA00022630"/>
    </source>
</evidence>
<keyword evidence="1" id="KW-0285">Flavoprotein</keyword>
<sequence>MKAICVSGSPSATAGSHRLLTSVIEALAERGWEIDLIRLREFPLPPLDVSAYYVDPYPDAAVQQWRSRVGAADAVVLATSVHHASYSGLLKYALDFLTADAFVNKPVALLANGGAARGATIGCEHLRAVVKALGGWAGPTQIASSPQDFDAETGELSNKALLRRCQSAAEELTMFTRAVRGAAATV</sequence>
<keyword evidence="6" id="KW-1185">Reference proteome</keyword>
<dbReference type="GO" id="GO:0016491">
    <property type="term" value="F:oxidoreductase activity"/>
    <property type="evidence" value="ECO:0007669"/>
    <property type="project" value="UniProtKB-KW"/>
</dbReference>
<gene>
    <name evidence="5" type="ORF">SBRY_40026</name>
</gene>
<evidence type="ECO:0000259" key="4">
    <source>
        <dbReference type="Pfam" id="PF03358"/>
    </source>
</evidence>
<dbReference type="EC" id="1.7.-.-" evidence="5"/>
<evidence type="ECO:0000313" key="6">
    <source>
        <dbReference type="Proteomes" id="UP001153328"/>
    </source>
</evidence>
<reference evidence="5" key="1">
    <citation type="submission" date="2021-06" db="EMBL/GenBank/DDBJ databases">
        <authorList>
            <person name="Arsene-Ploetze F."/>
        </authorList>
    </citation>
    <scope>NUCLEOTIDE SEQUENCE</scope>
    <source>
        <strain evidence="5">SBRY1</strain>
    </source>
</reference>
<dbReference type="Pfam" id="PF03358">
    <property type="entry name" value="FMN_red"/>
    <property type="match status" value="1"/>
</dbReference>
<feature type="domain" description="NADPH-dependent FMN reductase-like" evidence="4">
    <location>
        <begin position="1"/>
        <end position="144"/>
    </location>
</feature>
<dbReference type="PANTHER" id="PTHR43408">
    <property type="entry name" value="FMN REDUCTASE (NADPH)"/>
    <property type="match status" value="1"/>
</dbReference>
<evidence type="ECO:0000256" key="3">
    <source>
        <dbReference type="ARBA" id="ARBA00023002"/>
    </source>
</evidence>
<dbReference type="Gene3D" id="3.40.50.360">
    <property type="match status" value="1"/>
</dbReference>
<evidence type="ECO:0000256" key="2">
    <source>
        <dbReference type="ARBA" id="ARBA00022643"/>
    </source>
</evidence>
<dbReference type="SUPFAM" id="SSF52218">
    <property type="entry name" value="Flavoproteins"/>
    <property type="match status" value="1"/>
</dbReference>
<dbReference type="EMBL" id="CAJVAX010000018">
    <property type="protein sequence ID" value="CAG7644934.1"/>
    <property type="molecule type" value="Genomic_DNA"/>
</dbReference>
<accession>A0A9W4MHP8</accession>
<dbReference type="InterPro" id="IPR051814">
    <property type="entry name" value="NAD(P)H-dep_FMN_reductase"/>
</dbReference>
<organism evidence="5 6">
    <name type="scientific">Actinacidiphila bryophytorum</name>
    <dbReference type="NCBI Taxonomy" id="1436133"/>
    <lineage>
        <taxon>Bacteria</taxon>
        <taxon>Bacillati</taxon>
        <taxon>Actinomycetota</taxon>
        <taxon>Actinomycetes</taxon>
        <taxon>Kitasatosporales</taxon>
        <taxon>Streptomycetaceae</taxon>
        <taxon>Actinacidiphila</taxon>
    </lineage>
</organism>
<dbReference type="PANTHER" id="PTHR43408:SF2">
    <property type="entry name" value="FMN REDUCTASE (NADPH)"/>
    <property type="match status" value="1"/>
</dbReference>
<dbReference type="RefSeq" id="WP_205048072.1">
    <property type="nucleotide sequence ID" value="NZ_CAJVAX010000018.1"/>
</dbReference>
<dbReference type="InterPro" id="IPR005025">
    <property type="entry name" value="FMN_Rdtase-like_dom"/>
</dbReference>
<keyword evidence="2" id="KW-0288">FMN</keyword>